<evidence type="ECO:0000313" key="1">
    <source>
        <dbReference type="EMBL" id="OOQ82783.1"/>
    </source>
</evidence>
<sequence length="136" mass="15668">MRLLSPELPTMNLLDTFKHHIDQSIKLLTTWNRGFSYPPYNHMAGIVTDKIIDDLTEYLDQYGNESSKSYPHYDCIVFFGNKVEGLLLHVTDEMLKCGDEIPMGPPGLLPSVKKKVELAIQHLWVLRGKIRRQQKS</sequence>
<organism evidence="1 2">
    <name type="scientific">Penicillium brasilianum</name>
    <dbReference type="NCBI Taxonomy" id="104259"/>
    <lineage>
        <taxon>Eukaryota</taxon>
        <taxon>Fungi</taxon>
        <taxon>Dikarya</taxon>
        <taxon>Ascomycota</taxon>
        <taxon>Pezizomycotina</taxon>
        <taxon>Eurotiomycetes</taxon>
        <taxon>Eurotiomycetidae</taxon>
        <taxon>Eurotiales</taxon>
        <taxon>Aspergillaceae</taxon>
        <taxon>Penicillium</taxon>
    </lineage>
</organism>
<dbReference type="Proteomes" id="UP000190744">
    <property type="component" value="Unassembled WGS sequence"/>
</dbReference>
<evidence type="ECO:0000313" key="2">
    <source>
        <dbReference type="Proteomes" id="UP000190744"/>
    </source>
</evidence>
<name>A0A1S9RB71_PENBI</name>
<protein>
    <submittedName>
        <fullName evidence="1">Uncharacterized protein</fullName>
    </submittedName>
</protein>
<accession>A0A1S9RB71</accession>
<proteinExistence type="predicted"/>
<dbReference type="EMBL" id="LJBN01000211">
    <property type="protein sequence ID" value="OOQ82783.1"/>
    <property type="molecule type" value="Genomic_DNA"/>
</dbReference>
<reference evidence="2" key="1">
    <citation type="submission" date="2015-09" db="EMBL/GenBank/DDBJ databases">
        <authorList>
            <person name="Fill T.P."/>
            <person name="Baretta J.F."/>
            <person name="de Almeida L.G."/>
            <person name="Rocha M."/>
            <person name="de Souza D.H."/>
            <person name="Malavazi I."/>
            <person name="Cerdeira L.T."/>
            <person name="Hong H."/>
            <person name="Samborskyy M."/>
            <person name="de Vasconcelos A.T."/>
            <person name="Leadlay P."/>
            <person name="Rodrigues-Filho E."/>
        </authorList>
    </citation>
    <scope>NUCLEOTIDE SEQUENCE [LARGE SCALE GENOMIC DNA]</scope>
    <source>
        <strain evidence="2">LaBioMMi 136</strain>
    </source>
</reference>
<gene>
    <name evidence="1" type="ORF">PEBR_37582</name>
</gene>
<dbReference type="AlphaFoldDB" id="A0A1S9RB71"/>
<comment type="caution">
    <text evidence="1">The sequence shown here is derived from an EMBL/GenBank/DDBJ whole genome shotgun (WGS) entry which is preliminary data.</text>
</comment>